<dbReference type="InterPro" id="IPR033897">
    <property type="entry name" value="SRF-like_MADS-box"/>
</dbReference>
<dbReference type="OrthoDB" id="1165796at2759"/>
<gene>
    <name evidence="8" type="ORF">Acr_15g0014870</name>
</gene>
<keyword evidence="5" id="KW-0539">Nucleus</keyword>
<dbReference type="PROSITE" id="PS50066">
    <property type="entry name" value="MADS_BOX_2"/>
    <property type="match status" value="1"/>
</dbReference>
<dbReference type="InterPro" id="IPR036879">
    <property type="entry name" value="TF_MADSbox_sf"/>
</dbReference>
<evidence type="ECO:0000256" key="5">
    <source>
        <dbReference type="ARBA" id="ARBA00023242"/>
    </source>
</evidence>
<evidence type="ECO:0000256" key="4">
    <source>
        <dbReference type="ARBA" id="ARBA00023163"/>
    </source>
</evidence>
<keyword evidence="4" id="KW-0804">Transcription</keyword>
<dbReference type="SUPFAM" id="SSF55455">
    <property type="entry name" value="SRF-like"/>
    <property type="match status" value="1"/>
</dbReference>
<protein>
    <submittedName>
        <fullName evidence="8">AGAMOUS-like 80</fullName>
    </submittedName>
</protein>
<proteinExistence type="predicted"/>
<sequence>MTRKKVNLAYIANASARKVTLKKRKKGLMKKVSELSTLCDVDACAVIFGPHDFQPDVWPSDSGVKRVIERFKTMPELQQHTKMVNQESFTQQRINKAEELLKKQLKENHRKEMTHVMYQCLNGGGFQYLSMVDLMDLDCLLKQNLKDIERRIELAKKGRPDMTTMNEIGRGQNGLNDQMNGFRNNHDDEYGKSFVERKFIKA</sequence>
<evidence type="ECO:0000313" key="8">
    <source>
        <dbReference type="EMBL" id="GFZ02879.1"/>
    </source>
</evidence>
<dbReference type="GO" id="GO:0000981">
    <property type="term" value="F:DNA-binding transcription factor activity, RNA polymerase II-specific"/>
    <property type="evidence" value="ECO:0007669"/>
    <property type="project" value="InterPro"/>
</dbReference>
<dbReference type="AlphaFoldDB" id="A0A7J0FW04"/>
<comment type="subcellular location">
    <subcellularLocation>
        <location evidence="1">Nucleus</location>
    </subcellularLocation>
</comment>
<dbReference type="GO" id="GO:0046983">
    <property type="term" value="F:protein dimerization activity"/>
    <property type="evidence" value="ECO:0007669"/>
    <property type="project" value="InterPro"/>
</dbReference>
<evidence type="ECO:0000313" key="9">
    <source>
        <dbReference type="Proteomes" id="UP000585474"/>
    </source>
</evidence>
<feature type="region of interest" description="Disordered" evidence="6">
    <location>
        <begin position="163"/>
        <end position="187"/>
    </location>
</feature>
<dbReference type="EMBL" id="BJWL01000015">
    <property type="protein sequence ID" value="GFZ02879.1"/>
    <property type="molecule type" value="Genomic_DNA"/>
</dbReference>
<organism evidence="8 9">
    <name type="scientific">Actinidia rufa</name>
    <dbReference type="NCBI Taxonomy" id="165716"/>
    <lineage>
        <taxon>Eukaryota</taxon>
        <taxon>Viridiplantae</taxon>
        <taxon>Streptophyta</taxon>
        <taxon>Embryophyta</taxon>
        <taxon>Tracheophyta</taxon>
        <taxon>Spermatophyta</taxon>
        <taxon>Magnoliopsida</taxon>
        <taxon>eudicotyledons</taxon>
        <taxon>Gunneridae</taxon>
        <taxon>Pentapetalae</taxon>
        <taxon>asterids</taxon>
        <taxon>Ericales</taxon>
        <taxon>Actinidiaceae</taxon>
        <taxon>Actinidia</taxon>
    </lineage>
</organism>
<dbReference type="PRINTS" id="PR00404">
    <property type="entry name" value="MADSDOMAIN"/>
</dbReference>
<evidence type="ECO:0000256" key="1">
    <source>
        <dbReference type="ARBA" id="ARBA00004123"/>
    </source>
</evidence>
<dbReference type="GO" id="GO:0000978">
    <property type="term" value="F:RNA polymerase II cis-regulatory region sequence-specific DNA binding"/>
    <property type="evidence" value="ECO:0007669"/>
    <property type="project" value="TreeGrafter"/>
</dbReference>
<feature type="domain" description="MADS-box" evidence="7">
    <location>
        <begin position="1"/>
        <end position="49"/>
    </location>
</feature>
<keyword evidence="3" id="KW-0238">DNA-binding</keyword>
<dbReference type="GO" id="GO:0005634">
    <property type="term" value="C:nucleus"/>
    <property type="evidence" value="ECO:0007669"/>
    <property type="project" value="UniProtKB-SubCell"/>
</dbReference>
<dbReference type="FunFam" id="3.40.1810.10:FF:000018">
    <property type="entry name" value="agamous-like MADS-box protein AGL80"/>
    <property type="match status" value="1"/>
</dbReference>
<dbReference type="GO" id="GO:0045944">
    <property type="term" value="P:positive regulation of transcription by RNA polymerase II"/>
    <property type="evidence" value="ECO:0007669"/>
    <property type="project" value="InterPro"/>
</dbReference>
<dbReference type="Proteomes" id="UP000585474">
    <property type="component" value="Unassembled WGS sequence"/>
</dbReference>
<name>A0A7J0FW04_9ERIC</name>
<reference evidence="8 9" key="1">
    <citation type="submission" date="2019-07" db="EMBL/GenBank/DDBJ databases">
        <title>De Novo Assembly of kiwifruit Actinidia rufa.</title>
        <authorList>
            <person name="Sugita-Konishi S."/>
            <person name="Sato K."/>
            <person name="Mori E."/>
            <person name="Abe Y."/>
            <person name="Kisaki G."/>
            <person name="Hamano K."/>
            <person name="Suezawa K."/>
            <person name="Otani M."/>
            <person name="Fukuda T."/>
            <person name="Manabe T."/>
            <person name="Gomi K."/>
            <person name="Tabuchi M."/>
            <person name="Akimitsu K."/>
            <person name="Kataoka I."/>
        </authorList>
    </citation>
    <scope>NUCLEOTIDE SEQUENCE [LARGE SCALE GENOMIC DNA]</scope>
    <source>
        <strain evidence="9">cv. Fuchu</strain>
    </source>
</reference>
<comment type="caution">
    <text evidence="8">The sequence shown here is derived from an EMBL/GenBank/DDBJ whole genome shotgun (WGS) entry which is preliminary data.</text>
</comment>
<keyword evidence="2" id="KW-0805">Transcription regulation</keyword>
<dbReference type="CDD" id="cd00266">
    <property type="entry name" value="MADS_SRF_like"/>
    <property type="match status" value="1"/>
</dbReference>
<dbReference type="Gene3D" id="3.40.1810.10">
    <property type="entry name" value="Transcription factor, MADS-box"/>
    <property type="match status" value="1"/>
</dbReference>
<dbReference type="PANTHER" id="PTHR11945">
    <property type="entry name" value="MADS BOX PROTEIN"/>
    <property type="match status" value="1"/>
</dbReference>
<evidence type="ECO:0000259" key="7">
    <source>
        <dbReference type="PROSITE" id="PS50066"/>
    </source>
</evidence>
<accession>A0A7J0FW04</accession>
<feature type="compositionally biased region" description="Polar residues" evidence="6">
    <location>
        <begin position="173"/>
        <end position="183"/>
    </location>
</feature>
<keyword evidence="9" id="KW-1185">Reference proteome</keyword>
<evidence type="ECO:0000256" key="6">
    <source>
        <dbReference type="SAM" id="MobiDB-lite"/>
    </source>
</evidence>
<dbReference type="SMART" id="SM00432">
    <property type="entry name" value="MADS"/>
    <property type="match status" value="1"/>
</dbReference>
<evidence type="ECO:0000256" key="2">
    <source>
        <dbReference type="ARBA" id="ARBA00023015"/>
    </source>
</evidence>
<evidence type="ECO:0000256" key="3">
    <source>
        <dbReference type="ARBA" id="ARBA00023125"/>
    </source>
</evidence>
<dbReference type="Pfam" id="PF00319">
    <property type="entry name" value="SRF-TF"/>
    <property type="match status" value="1"/>
</dbReference>
<dbReference type="PANTHER" id="PTHR11945:SF387">
    <property type="entry name" value="AGAMOUS-LIKE MADS-BOX PROTEIN AGL80"/>
    <property type="match status" value="1"/>
</dbReference>
<dbReference type="InterPro" id="IPR002100">
    <property type="entry name" value="TF_MADSbox"/>
</dbReference>